<dbReference type="AlphaFoldDB" id="A0A2W0CDQ1"/>
<dbReference type="InterPro" id="IPR011528">
    <property type="entry name" value="NERD"/>
</dbReference>
<dbReference type="OrthoDB" id="5782056at2"/>
<evidence type="ECO:0000256" key="1">
    <source>
        <dbReference type="SAM" id="MobiDB-lite"/>
    </source>
</evidence>
<sequence>MFKKLLSLFQDKNTPKQHKKSGKSQNVKSMSTKPRPKIESTRIGELGEYKINIQLDQLPKECKSLSDLMLPNPKSSTGYSQVDHLVISPYCLFVIETKNYKNYNGEIKGGRSDRQWTVNNRFKMYNPLRQNYGHIKAIEGLIKGIPSIRSISMISFTMRCRFSIDPELRKIQSDELIVYDVELSEFISRKLLRLKTENSEPLFSKEQIQSIYDQLSQLNIVDPKVRNIHIEKINLNKKSI</sequence>
<protein>
    <submittedName>
        <fullName evidence="3">NERD domain-containing protein</fullName>
    </submittedName>
</protein>
<dbReference type="RefSeq" id="WP_110756006.1">
    <property type="nucleotide sequence ID" value="NZ_PRLG01000002.1"/>
</dbReference>
<name>A0A2W0CDQ1_9BACL</name>
<dbReference type="EMBL" id="PRLG01000002">
    <property type="protein sequence ID" value="PYY31103.1"/>
    <property type="molecule type" value="Genomic_DNA"/>
</dbReference>
<organism evidence="3 4">
    <name type="scientific">Paenibacillus illinoisensis</name>
    <dbReference type="NCBI Taxonomy" id="59845"/>
    <lineage>
        <taxon>Bacteria</taxon>
        <taxon>Bacillati</taxon>
        <taxon>Bacillota</taxon>
        <taxon>Bacilli</taxon>
        <taxon>Bacillales</taxon>
        <taxon>Paenibacillaceae</taxon>
        <taxon>Paenibacillus</taxon>
    </lineage>
</organism>
<feature type="compositionally biased region" description="Polar residues" evidence="1">
    <location>
        <begin position="23"/>
        <end position="32"/>
    </location>
</feature>
<feature type="domain" description="NERD" evidence="2">
    <location>
        <begin position="43"/>
        <end position="161"/>
    </location>
</feature>
<dbReference type="PROSITE" id="PS50965">
    <property type="entry name" value="NERD"/>
    <property type="match status" value="1"/>
</dbReference>
<gene>
    <name evidence="3" type="ORF">PIL02S_00184</name>
</gene>
<proteinExistence type="predicted"/>
<dbReference type="Pfam" id="PF08378">
    <property type="entry name" value="NERD"/>
    <property type="match status" value="1"/>
</dbReference>
<reference evidence="3 4" key="1">
    <citation type="submission" date="2018-01" db="EMBL/GenBank/DDBJ databases">
        <title>Genome sequence of the PGP bacterium Paenibacillus illinoisensis E3.</title>
        <authorList>
            <person name="Rolli E."/>
            <person name="Marasco R."/>
            <person name="Bessem C."/>
            <person name="Michoud G."/>
            <person name="Gaiarsa S."/>
            <person name="Borin S."/>
            <person name="Daffonchio D."/>
        </authorList>
    </citation>
    <scope>NUCLEOTIDE SEQUENCE [LARGE SCALE GENOMIC DNA]</scope>
    <source>
        <strain evidence="3 4">E3</strain>
    </source>
</reference>
<evidence type="ECO:0000313" key="4">
    <source>
        <dbReference type="Proteomes" id="UP000247459"/>
    </source>
</evidence>
<evidence type="ECO:0000313" key="3">
    <source>
        <dbReference type="EMBL" id="PYY31103.1"/>
    </source>
</evidence>
<comment type="caution">
    <text evidence="3">The sequence shown here is derived from an EMBL/GenBank/DDBJ whole genome shotgun (WGS) entry which is preliminary data.</text>
</comment>
<evidence type="ECO:0000259" key="2">
    <source>
        <dbReference type="PROSITE" id="PS50965"/>
    </source>
</evidence>
<accession>A0A2W0CDQ1</accession>
<dbReference type="Proteomes" id="UP000247459">
    <property type="component" value="Unassembled WGS sequence"/>
</dbReference>
<feature type="region of interest" description="Disordered" evidence="1">
    <location>
        <begin position="10"/>
        <end position="41"/>
    </location>
</feature>